<keyword evidence="2" id="KW-1185">Reference proteome</keyword>
<reference evidence="1 2" key="1">
    <citation type="journal article" date="2013" name="Proc. Natl. Acad. Sci. U.S.A.">
        <title>Genome of Phaeocystis globosa virus PgV-16T highlights the common ancestry of the largest known DNA viruses infecting eukaryotes.</title>
        <authorList>
            <person name="Santini S."/>
            <person name="Jeudy S."/>
            <person name="Bartoli J."/>
            <person name="Poirot O."/>
            <person name="Lescot M."/>
            <person name="Abergel C."/>
            <person name="Barbe V."/>
            <person name="Wommack K.E."/>
            <person name="Noordeloos A.A."/>
            <person name="Brussaard C.P."/>
            <person name="Claverie J.M."/>
        </authorList>
    </citation>
    <scope>NUCLEOTIDE SEQUENCE [LARGE SCALE GENOMIC DNA]</scope>
    <source>
        <strain evidence="1 2">16T</strain>
    </source>
</reference>
<dbReference type="EMBL" id="KC662249">
    <property type="protein sequence ID" value="AGM15462.1"/>
    <property type="molecule type" value="Genomic_DNA"/>
</dbReference>
<evidence type="ECO:0000313" key="1">
    <source>
        <dbReference type="EMBL" id="AGM15462.1"/>
    </source>
</evidence>
<gene>
    <name evidence="1" type="ORF">PGCG_00151</name>
</gene>
<sequence length="137" mass="16174">MDGKLDEKWRGFQFTGCNYYIDKLSATEADLDSVILEYSGRDIIVISHPIYFSTDKYDAGDEYPFSKKLYYYINVPRSGLTIYNLFNQINTQSQEYTNDFINDLDIYSATSYFIDDICEITKTEYRLLCRVWMIDTD</sequence>
<organism evidence="1 2">
    <name type="scientific">Phaeocystis globosa virus PgV-16T</name>
    <dbReference type="NCBI Taxonomy" id="3071227"/>
    <lineage>
        <taxon>Viruses</taxon>
        <taxon>Varidnaviria</taxon>
        <taxon>Bamfordvirae</taxon>
        <taxon>Nucleocytoviricota</taxon>
        <taxon>Megaviricetes</taxon>
        <taxon>Imitervirales</taxon>
        <taxon>Mesomimiviridae</taxon>
        <taxon>Tethysvirus</taxon>
        <taxon>Tethysvirus hollandense</taxon>
    </lineage>
</organism>
<evidence type="ECO:0000313" key="2">
    <source>
        <dbReference type="Proteomes" id="UP000204225"/>
    </source>
</evidence>
<proteinExistence type="predicted"/>
<protein>
    <submittedName>
        <fullName evidence="1">Uncharacterized protein</fullName>
    </submittedName>
</protein>
<name>A0AC59EWX2_9VIRU</name>
<dbReference type="Proteomes" id="UP000204225">
    <property type="component" value="Segment"/>
</dbReference>
<accession>A0AC59EWX2</accession>